<keyword evidence="5" id="KW-1133">Transmembrane helix</keyword>
<dbReference type="PANTHER" id="PTHR42920:SF5">
    <property type="entry name" value="EAMA DOMAIN-CONTAINING PROTEIN"/>
    <property type="match status" value="1"/>
</dbReference>
<evidence type="ECO:0000256" key="3">
    <source>
        <dbReference type="ARBA" id="ARBA00022475"/>
    </source>
</evidence>
<evidence type="ECO:0000256" key="2">
    <source>
        <dbReference type="ARBA" id="ARBA00007362"/>
    </source>
</evidence>
<dbReference type="EMBL" id="CP009920">
    <property type="protein sequence ID" value="AJI23350.1"/>
    <property type="molecule type" value="Genomic_DNA"/>
</dbReference>
<reference evidence="8 9" key="1">
    <citation type="journal article" date="2015" name="Genome Announc.">
        <title>Complete genome sequences for 35 biothreat assay-relevant bacillus species.</title>
        <authorList>
            <person name="Johnson S.L."/>
            <person name="Daligault H.E."/>
            <person name="Davenport K.W."/>
            <person name="Jaissle J."/>
            <person name="Frey K.G."/>
            <person name="Ladner J.T."/>
            <person name="Broomall S.M."/>
            <person name="Bishop-Lilly K.A."/>
            <person name="Bruce D.C."/>
            <person name="Gibbons H.S."/>
            <person name="Coyne S.R."/>
            <person name="Lo C.C."/>
            <person name="Meincke L."/>
            <person name="Munk A.C."/>
            <person name="Koroleva G.I."/>
            <person name="Rosenzweig C.N."/>
            <person name="Palacios G.F."/>
            <person name="Redden C.L."/>
            <person name="Minogue T.D."/>
            <person name="Chain P.S."/>
        </authorList>
    </citation>
    <scope>NUCLEOTIDE SEQUENCE [LARGE SCALE GENOMIC DNA]</scope>
    <source>
        <strain evidence="9">ATCC 14581 / DSM 32 / JCM 2506 / NBRC 15308 / NCIMB 9376 / NCTC 10342 / NRRL B-14308 / VKM B-512</strain>
    </source>
</reference>
<accession>A0A0B6AEL5</accession>
<dbReference type="HOGENOM" id="CLU_033863_21_3_9"/>
<dbReference type="InterPro" id="IPR051258">
    <property type="entry name" value="Diverse_Substrate_Transporter"/>
</dbReference>
<dbReference type="RefSeq" id="WP_034650314.1">
    <property type="nucleotide sequence ID" value="NZ_BCVB01000006.1"/>
</dbReference>
<evidence type="ECO:0000313" key="8">
    <source>
        <dbReference type="EMBL" id="AJI23350.1"/>
    </source>
</evidence>
<evidence type="ECO:0000256" key="1">
    <source>
        <dbReference type="ARBA" id="ARBA00004651"/>
    </source>
</evidence>
<dbReference type="GO" id="GO:0005886">
    <property type="term" value="C:plasma membrane"/>
    <property type="evidence" value="ECO:0007669"/>
    <property type="project" value="UniProtKB-SubCell"/>
</dbReference>
<dbReference type="SUPFAM" id="SSF103481">
    <property type="entry name" value="Multidrug resistance efflux transporter EmrE"/>
    <property type="match status" value="2"/>
</dbReference>
<evidence type="ECO:0000313" key="9">
    <source>
        <dbReference type="Proteomes" id="UP000031829"/>
    </source>
</evidence>
<keyword evidence="6" id="KW-0472">Membrane</keyword>
<sequence length="297" mass="32339">MSYRTRANMMMVGVNVFWGMSYVFMKMGLSSLGSFTIIALRCLIAFLIAGLFFYKPLLHITRKMILSSAILGFLLFSVFSFVTFGVSMTSASNAGFLVSLTVIFVPLLNCLLVKKLPSWPIGLGIITTLTGIGVLTLKHSFHMNTGDVLCIGTALCYAIHITLTGTFTKNENPIALGILQLGFAGLFALICSFLFEHPSIPATLSSWIAILGLGVLCSAIGFICQAIAQRYTTPTHTGLIFATEPIFAALFAVLFLHELFTLKELIGSIIVVAGILIAQLDNLLLKKRVHYQETLPK</sequence>
<evidence type="ECO:0000256" key="4">
    <source>
        <dbReference type="ARBA" id="ARBA00022692"/>
    </source>
</evidence>
<protein>
    <submittedName>
        <fullName evidence="8">EamA-like transporter family protein</fullName>
    </submittedName>
</protein>
<evidence type="ECO:0000256" key="6">
    <source>
        <dbReference type="ARBA" id="ARBA00023136"/>
    </source>
</evidence>
<gene>
    <name evidence="8" type="ORF">BG04_264</name>
</gene>
<dbReference type="InterPro" id="IPR000620">
    <property type="entry name" value="EamA_dom"/>
</dbReference>
<dbReference type="GeneID" id="93643779"/>
<feature type="domain" description="EamA" evidence="7">
    <location>
        <begin position="7"/>
        <end position="136"/>
    </location>
</feature>
<dbReference type="InterPro" id="IPR037185">
    <property type="entry name" value="EmrE-like"/>
</dbReference>
<keyword evidence="4" id="KW-0812">Transmembrane</keyword>
<comment type="subcellular location">
    <subcellularLocation>
        <location evidence="1">Cell membrane</location>
        <topology evidence="1">Multi-pass membrane protein</topology>
    </subcellularLocation>
</comment>
<dbReference type="PANTHER" id="PTHR42920">
    <property type="entry name" value="OS03G0707200 PROTEIN-RELATED"/>
    <property type="match status" value="1"/>
</dbReference>
<dbReference type="AlphaFoldDB" id="A0A0B6AEL5"/>
<keyword evidence="3" id="KW-1003">Cell membrane</keyword>
<evidence type="ECO:0000256" key="5">
    <source>
        <dbReference type="ARBA" id="ARBA00022989"/>
    </source>
</evidence>
<name>A0A0B6AEL5_PRIM2</name>
<organism evidence="8 9">
    <name type="scientific">Priestia megaterium (strain ATCC 14581 / DSM 32 / CCUG 1817 / JCM 2506 / NBRC 15308 / NCIMB 9376 / NCTC 10342 / NRRL B-14308 / VKM B-512 / Ford 19)</name>
    <name type="common">Bacillus megaterium</name>
    <dbReference type="NCBI Taxonomy" id="1348623"/>
    <lineage>
        <taxon>Bacteria</taxon>
        <taxon>Bacillati</taxon>
        <taxon>Bacillota</taxon>
        <taxon>Bacilli</taxon>
        <taxon>Bacillales</taxon>
        <taxon>Bacillaceae</taxon>
        <taxon>Priestia</taxon>
    </lineage>
</organism>
<feature type="domain" description="EamA" evidence="7">
    <location>
        <begin position="145"/>
        <end position="277"/>
    </location>
</feature>
<dbReference type="KEGG" id="bmeg:BG04_264"/>
<dbReference type="Proteomes" id="UP000031829">
    <property type="component" value="Chromosome"/>
</dbReference>
<comment type="similarity">
    <text evidence="2">Belongs to the EamA transporter family.</text>
</comment>
<proteinExistence type="inferred from homology"/>
<dbReference type="Pfam" id="PF00892">
    <property type="entry name" value="EamA"/>
    <property type="match status" value="2"/>
</dbReference>
<evidence type="ECO:0000259" key="7">
    <source>
        <dbReference type="Pfam" id="PF00892"/>
    </source>
</evidence>